<evidence type="ECO:0000313" key="3">
    <source>
        <dbReference type="Proteomes" id="UP000198832"/>
    </source>
</evidence>
<name>A0A1I1MHV7_9ACTN</name>
<feature type="chain" id="PRO_5011486807" evidence="1">
    <location>
        <begin position="29"/>
        <end position="132"/>
    </location>
</feature>
<dbReference type="OrthoDB" id="4870342at2"/>
<feature type="signal peptide" evidence="1">
    <location>
        <begin position="1"/>
        <end position="28"/>
    </location>
</feature>
<proteinExistence type="predicted"/>
<accession>A0A1I1MHV7</accession>
<sequence length="132" mass="14161">MLLHRTITGLAAVIVVSLPVLTGAPAQAKGGDDGVRRSGTCSGSTDWKIKAKADDGRIEVEAEIDSNHRGQTWRWVLRHDGRVAARGHSVTAGRSGSFEVERHVSNAPGSDSYRFRAVDVRSGEVCVARVAR</sequence>
<reference evidence="2 3" key="1">
    <citation type="submission" date="2016-10" db="EMBL/GenBank/DDBJ databases">
        <authorList>
            <person name="de Groot N.N."/>
        </authorList>
    </citation>
    <scope>NUCLEOTIDE SEQUENCE [LARGE SCALE GENOMIC DNA]</scope>
    <source>
        <strain evidence="2 3">CGMCC 1.7056</strain>
    </source>
</reference>
<organism evidence="2 3">
    <name type="scientific">Nocardioides terrae</name>
    <dbReference type="NCBI Taxonomy" id="574651"/>
    <lineage>
        <taxon>Bacteria</taxon>
        <taxon>Bacillati</taxon>
        <taxon>Actinomycetota</taxon>
        <taxon>Actinomycetes</taxon>
        <taxon>Propionibacteriales</taxon>
        <taxon>Nocardioidaceae</taxon>
        <taxon>Nocardioides</taxon>
    </lineage>
</organism>
<dbReference type="RefSeq" id="WP_091125625.1">
    <property type="nucleotide sequence ID" value="NZ_FOLB01000012.1"/>
</dbReference>
<keyword evidence="3" id="KW-1185">Reference proteome</keyword>
<protein>
    <submittedName>
        <fullName evidence="2">Uncharacterized protein</fullName>
    </submittedName>
</protein>
<evidence type="ECO:0000313" key="2">
    <source>
        <dbReference type="EMBL" id="SFC85007.1"/>
    </source>
</evidence>
<dbReference type="Proteomes" id="UP000198832">
    <property type="component" value="Unassembled WGS sequence"/>
</dbReference>
<dbReference type="AlphaFoldDB" id="A0A1I1MHV7"/>
<evidence type="ECO:0000256" key="1">
    <source>
        <dbReference type="SAM" id="SignalP"/>
    </source>
</evidence>
<dbReference type="STRING" id="574651.SAMN04487968_112112"/>
<gene>
    <name evidence="2" type="ORF">SAMN04487968_112112</name>
</gene>
<keyword evidence="1" id="KW-0732">Signal</keyword>
<dbReference type="EMBL" id="FOLB01000012">
    <property type="protein sequence ID" value="SFC85007.1"/>
    <property type="molecule type" value="Genomic_DNA"/>
</dbReference>